<dbReference type="PANTHER" id="PTHR30203">
    <property type="entry name" value="OUTER MEMBRANE CATION EFFLUX PROTEIN"/>
    <property type="match status" value="1"/>
</dbReference>
<name>A0A077ELB4_9FLAO</name>
<proteinExistence type="inferred from homology"/>
<evidence type="ECO:0000313" key="2">
    <source>
        <dbReference type="EMBL" id="AIL46235.1"/>
    </source>
</evidence>
<comment type="similarity">
    <text evidence="1">Belongs to the outer membrane factor (OMF) (TC 1.B.17) family.</text>
</comment>
<protein>
    <submittedName>
        <fullName evidence="2">Heavy metal RND efflux outer membrane protein, CzcC family</fullName>
    </submittedName>
</protein>
<sequence length="415" mass="48193">MKKCIPFFLMTSVFVYSQQRMSLEECEESFQKNNLQLLAAQYNISEAEADIIQAKIWDLPNLSVELNAIDPENKKIFHIGSTGAKEVGIEQLFVLGRKRKNEIAFARSNKEIAEMQFQGLLVDLRSQLRSTFYNILFEQKKEESLDVQLKYFTDLLNAYKVQTQKGNVSLKDMVRLQALVINVQNDKIEVSNNIIQQKQTLKLLTGSDTEVLPELSDDDMNQQLEKQPLISISELQQKALENNADYLTAKKITQSSELNLKWQKSLSIPDLTIGTRWTQRGAAFDNQLALSFGIPIPLWNKNKGNQMKAEYQIQENKKTEERLKQELTSQVDTAYQTWKNQYQQYFSLKPQDLQDMETVYNGILKNFRKGNISLIEFTDFMESYKQSILQIYEIQKHIITSAEEINRLTQSKIFY</sequence>
<reference evidence="2" key="1">
    <citation type="journal article" date="2013" name="Lancet">
        <title>First case of E anophelis outbreak in an intensive-care unit.</title>
        <authorList>
            <person name="Teo J."/>
            <person name="Tan S.Y."/>
            <person name="Tay M."/>
            <person name="Ding Y."/>
            <person name="Kjelleberg S."/>
            <person name="Givskov M."/>
            <person name="Lin R.T."/>
            <person name="Yang L."/>
        </authorList>
    </citation>
    <scope>NUCLEOTIDE SEQUENCE [LARGE SCALE GENOMIC DNA]</scope>
    <source>
        <strain evidence="2">NUHP1</strain>
    </source>
</reference>
<dbReference type="InterPro" id="IPR003423">
    <property type="entry name" value="OMP_efflux"/>
</dbReference>
<dbReference type="RefSeq" id="WP_009088005.1">
    <property type="nucleotide sequence ID" value="NZ_CP007547.1"/>
</dbReference>
<dbReference type="eggNOG" id="COG1538">
    <property type="taxonomic scope" value="Bacteria"/>
</dbReference>
<dbReference type="PANTHER" id="PTHR30203:SF23">
    <property type="entry name" value="OUTER MEMBRANE EFFLUX PROTEIN"/>
    <property type="match status" value="1"/>
</dbReference>
<dbReference type="AlphaFoldDB" id="A0A077ELB4"/>
<dbReference type="STRING" id="1338011.BD94_2460"/>
<evidence type="ECO:0000313" key="3">
    <source>
        <dbReference type="Proteomes" id="UP000028933"/>
    </source>
</evidence>
<accession>A0A077ELB4</accession>
<dbReference type="Proteomes" id="UP000028933">
    <property type="component" value="Chromosome"/>
</dbReference>
<dbReference type="GO" id="GO:0015562">
    <property type="term" value="F:efflux transmembrane transporter activity"/>
    <property type="evidence" value="ECO:0007669"/>
    <property type="project" value="InterPro"/>
</dbReference>
<dbReference type="SUPFAM" id="SSF56954">
    <property type="entry name" value="Outer membrane efflux proteins (OEP)"/>
    <property type="match status" value="1"/>
</dbReference>
<dbReference type="InterPro" id="IPR010131">
    <property type="entry name" value="MdtP/NodT-like"/>
</dbReference>
<evidence type="ECO:0000256" key="1">
    <source>
        <dbReference type="ARBA" id="ARBA00007613"/>
    </source>
</evidence>
<dbReference type="EMBL" id="CP007547">
    <property type="protein sequence ID" value="AIL46235.1"/>
    <property type="molecule type" value="Genomic_DNA"/>
</dbReference>
<dbReference type="HOGENOM" id="CLU_012817_14_4_10"/>
<organism evidence="2 3">
    <name type="scientific">Elizabethkingia anophelis NUHP1</name>
    <dbReference type="NCBI Taxonomy" id="1338011"/>
    <lineage>
        <taxon>Bacteria</taxon>
        <taxon>Pseudomonadati</taxon>
        <taxon>Bacteroidota</taxon>
        <taxon>Flavobacteriia</taxon>
        <taxon>Flavobacteriales</taxon>
        <taxon>Weeksellaceae</taxon>
        <taxon>Elizabethkingia</taxon>
    </lineage>
</organism>
<gene>
    <name evidence="2" type="ORF">BD94_2460</name>
</gene>
<dbReference type="Gene3D" id="1.20.1600.10">
    <property type="entry name" value="Outer membrane efflux proteins (OEP)"/>
    <property type="match status" value="1"/>
</dbReference>
<dbReference type="KEGG" id="eao:BD94_2460"/>
<reference evidence="2" key="2">
    <citation type="journal article" date="2015" name="Genome Biol. Evol.">
        <title>Complete Genome Sequence and Transcriptomic Analysis of the Novel Pathogen Elizabethkingia anophelis in Response to Oxidative Stress.</title>
        <authorList>
            <person name="Li Y."/>
            <person name="Liu Y."/>
            <person name="Chew S.C."/>
            <person name="Tay M."/>
            <person name="Salido M.M."/>
            <person name="Teo J."/>
            <person name="Lauro F.M."/>
            <person name="Givskov M."/>
            <person name="Yang L."/>
        </authorList>
    </citation>
    <scope>NUCLEOTIDE SEQUENCE</scope>
    <source>
        <strain evidence="2">NUHP1</strain>
    </source>
</reference>
<dbReference type="Pfam" id="PF02321">
    <property type="entry name" value="OEP"/>
    <property type="match status" value="2"/>
</dbReference>
<dbReference type="GeneID" id="56683528"/>